<dbReference type="PANTHER" id="PTHR30273">
    <property type="entry name" value="PERIPLASMIC SIGNAL SENSOR AND SIGMA FACTOR ACTIVATOR FECR-RELATED"/>
    <property type="match status" value="1"/>
</dbReference>
<dbReference type="InterPro" id="IPR006860">
    <property type="entry name" value="FecR"/>
</dbReference>
<proteinExistence type="predicted"/>
<dbReference type="OrthoDB" id="1100567at2"/>
<dbReference type="GO" id="GO:0016989">
    <property type="term" value="F:sigma factor antagonist activity"/>
    <property type="evidence" value="ECO:0007669"/>
    <property type="project" value="TreeGrafter"/>
</dbReference>
<evidence type="ECO:0000259" key="2">
    <source>
        <dbReference type="Pfam" id="PF16220"/>
    </source>
</evidence>
<comment type="caution">
    <text evidence="3">The sequence shown here is derived from an EMBL/GenBank/DDBJ whole genome shotgun (WGS) entry which is preliminary data.</text>
</comment>
<name>A0A4V2SGX9_RUBGE</name>
<organism evidence="3 4">
    <name type="scientific">Rubrivivax gelatinosus</name>
    <name type="common">Rhodocyclus gelatinosus</name>
    <name type="synonym">Rhodopseudomonas gelatinosa</name>
    <dbReference type="NCBI Taxonomy" id="28068"/>
    <lineage>
        <taxon>Bacteria</taxon>
        <taxon>Pseudomonadati</taxon>
        <taxon>Pseudomonadota</taxon>
        <taxon>Betaproteobacteria</taxon>
        <taxon>Burkholderiales</taxon>
        <taxon>Sphaerotilaceae</taxon>
        <taxon>Rubrivivax</taxon>
    </lineage>
</organism>
<dbReference type="Pfam" id="PF16220">
    <property type="entry name" value="DUF4880"/>
    <property type="match status" value="1"/>
</dbReference>
<dbReference type="GeneID" id="99684619"/>
<evidence type="ECO:0000313" key="3">
    <source>
        <dbReference type="EMBL" id="TCP02948.1"/>
    </source>
</evidence>
<dbReference type="InterPro" id="IPR012373">
    <property type="entry name" value="Ferrdict_sens_TM"/>
</dbReference>
<dbReference type="PANTHER" id="PTHR30273:SF2">
    <property type="entry name" value="PROTEIN FECR"/>
    <property type="match status" value="1"/>
</dbReference>
<gene>
    <name evidence="3" type="ORF">EV684_105114</name>
</gene>
<dbReference type="InterPro" id="IPR032623">
    <property type="entry name" value="FecR_N"/>
</dbReference>
<feature type="domain" description="FecR N-terminal" evidence="2">
    <location>
        <begin position="13"/>
        <end position="52"/>
    </location>
</feature>
<dbReference type="Proteomes" id="UP000295106">
    <property type="component" value="Unassembled WGS sequence"/>
</dbReference>
<feature type="domain" description="FecR protein" evidence="1">
    <location>
        <begin position="108"/>
        <end position="201"/>
    </location>
</feature>
<dbReference type="Pfam" id="PF04773">
    <property type="entry name" value="FecR"/>
    <property type="match status" value="1"/>
</dbReference>
<evidence type="ECO:0000259" key="1">
    <source>
        <dbReference type="Pfam" id="PF04773"/>
    </source>
</evidence>
<sequence length="313" mass="33833">MASAEPSAALLSEAADWALTLREGGAEEREAFERWRARSAEHAAAWARAEAVFEVFGRVPEGAGRQALHALGRGGRRRTLAALGGLAVGAPAAWLAWQQAPWHEWRADLATATGERRDTVLPDGTRLVLNTASAVDVLFGAGERRLRLWAGEILVTTGKEASPRPFVVETPAGRVRALGTRFSVRLDGDRCRVAVYEHAVELQPAAGTPRRLDAGEQAEFDAGGVLGVGAADENDTLWQRGMLLARGRRLDEVAAELARHRRGLLRCDPAVAALRVSGALSLDDTDAALALLARTLPLRVERRTRFWVTLAPR</sequence>
<dbReference type="EMBL" id="SLXD01000005">
    <property type="protein sequence ID" value="TCP02948.1"/>
    <property type="molecule type" value="Genomic_DNA"/>
</dbReference>
<evidence type="ECO:0000313" key="4">
    <source>
        <dbReference type="Proteomes" id="UP000295106"/>
    </source>
</evidence>
<dbReference type="PIRSF" id="PIRSF018266">
    <property type="entry name" value="FecR"/>
    <property type="match status" value="1"/>
</dbReference>
<dbReference type="Gene3D" id="2.60.120.1440">
    <property type="match status" value="1"/>
</dbReference>
<dbReference type="RefSeq" id="WP_132646548.1">
    <property type="nucleotide sequence ID" value="NZ_CP181386.1"/>
</dbReference>
<reference evidence="3 4" key="1">
    <citation type="submission" date="2019-03" db="EMBL/GenBank/DDBJ databases">
        <title>Genomic Encyclopedia of Type Strains, Phase IV (KMG-IV): sequencing the most valuable type-strain genomes for metagenomic binning, comparative biology and taxonomic classification.</title>
        <authorList>
            <person name="Goeker M."/>
        </authorList>
    </citation>
    <scope>NUCLEOTIDE SEQUENCE [LARGE SCALE GENOMIC DNA]</scope>
    <source>
        <strain evidence="3 4">DSM 1709</strain>
    </source>
</reference>
<protein>
    <submittedName>
        <fullName evidence="3">FecR family protein</fullName>
    </submittedName>
</protein>
<accession>A0A4V2SGX9</accession>
<dbReference type="AlphaFoldDB" id="A0A4V2SGX9"/>